<dbReference type="RefSeq" id="WP_101817618.1">
    <property type="nucleotide sequence ID" value="NZ_PJZF01000017.1"/>
</dbReference>
<keyword evidence="2" id="KW-1185">Reference proteome</keyword>
<dbReference type="AlphaFoldDB" id="A0A2N5DZR7"/>
<dbReference type="EMBL" id="PJZF01000017">
    <property type="protein sequence ID" value="PLR33350.1"/>
    <property type="molecule type" value="Genomic_DNA"/>
</dbReference>
<dbReference type="Proteomes" id="UP000234240">
    <property type="component" value="Unassembled WGS sequence"/>
</dbReference>
<dbReference type="OrthoDB" id="6539815at2"/>
<sequence length="145" mass="16495">MINRVLIIALTLTSFGLGAVEKNPCIVPHASIGISMVNAMEQDMGIDARILQEDKTRAELIENTKMTEILAEQFAVNEAKQERGSWLSVDECKQIYYNDNTRNLIVKYTYENNMGKHNVFLTSALVNDNECSVRFNGYIIVKREF</sequence>
<gene>
    <name evidence="1" type="ORF">CYR55_17365</name>
</gene>
<name>A0A2N5DZR7_9GAMM</name>
<reference evidence="1 2" key="1">
    <citation type="submission" date="2017-12" db="EMBL/GenBank/DDBJ databases">
        <title>Characterization of six clinical isolates of Enterochimera gen. nov., a novel genus of the Yersiniaciae family and the three species Enterochimera arupensis sp. nov., Enterochimera coloradensis sp. nov, and Enterochimera californica sp. nov.</title>
        <authorList>
            <person name="Rossi A."/>
            <person name="Fisher M."/>
        </authorList>
    </citation>
    <scope>NUCLEOTIDE SEQUENCE [LARGE SCALE GENOMIC DNA]</scope>
    <source>
        <strain evidence="2">2015-Iso6</strain>
    </source>
</reference>
<protein>
    <recommendedName>
        <fullName evidence="3">Shiga toxin A subunit</fullName>
    </recommendedName>
</protein>
<comment type="caution">
    <text evidence="1">The sequence shown here is derived from an EMBL/GenBank/DDBJ whole genome shotgun (WGS) entry which is preliminary data.</text>
</comment>
<evidence type="ECO:0008006" key="3">
    <source>
        <dbReference type="Google" id="ProtNLM"/>
    </source>
</evidence>
<organism evidence="1 2">
    <name type="scientific">Chimaeribacter californicus</name>
    <dbReference type="NCBI Taxonomy" id="2060067"/>
    <lineage>
        <taxon>Bacteria</taxon>
        <taxon>Pseudomonadati</taxon>
        <taxon>Pseudomonadota</taxon>
        <taxon>Gammaproteobacteria</taxon>
        <taxon>Enterobacterales</taxon>
        <taxon>Yersiniaceae</taxon>
        <taxon>Chimaeribacter</taxon>
    </lineage>
</organism>
<proteinExistence type="predicted"/>
<evidence type="ECO:0000313" key="1">
    <source>
        <dbReference type="EMBL" id="PLR33350.1"/>
    </source>
</evidence>
<evidence type="ECO:0000313" key="2">
    <source>
        <dbReference type="Proteomes" id="UP000234240"/>
    </source>
</evidence>
<accession>A0A2N5DZR7</accession>